<evidence type="ECO:0000256" key="3">
    <source>
        <dbReference type="ARBA" id="ARBA00022692"/>
    </source>
</evidence>
<comment type="caution">
    <text evidence="8">The sequence shown here is derived from an EMBL/GenBank/DDBJ whole genome shotgun (WGS) entry which is preliminary data.</text>
</comment>
<dbReference type="PANTHER" id="PTHR42718">
    <property type="entry name" value="MAJOR FACILITATOR SUPERFAMILY MULTIDRUG TRANSPORTER MFSC"/>
    <property type="match status" value="1"/>
</dbReference>
<dbReference type="EMBL" id="MCGO01000009">
    <property type="protein sequence ID" value="ORY49440.1"/>
    <property type="molecule type" value="Genomic_DNA"/>
</dbReference>
<evidence type="ECO:0000256" key="6">
    <source>
        <dbReference type="SAM" id="Phobius"/>
    </source>
</evidence>
<feature type="transmembrane region" description="Helical" evidence="6">
    <location>
        <begin position="287"/>
        <end position="308"/>
    </location>
</feature>
<feature type="transmembrane region" description="Helical" evidence="6">
    <location>
        <begin position="183"/>
        <end position="203"/>
    </location>
</feature>
<evidence type="ECO:0000313" key="9">
    <source>
        <dbReference type="Proteomes" id="UP000193642"/>
    </source>
</evidence>
<dbReference type="Pfam" id="PF07690">
    <property type="entry name" value="MFS_1"/>
    <property type="match status" value="2"/>
</dbReference>
<feature type="transmembrane region" description="Helical" evidence="6">
    <location>
        <begin position="12"/>
        <end position="35"/>
    </location>
</feature>
<evidence type="ECO:0000313" key="8">
    <source>
        <dbReference type="EMBL" id="ORY49440.1"/>
    </source>
</evidence>
<dbReference type="OrthoDB" id="2130629at2759"/>
<dbReference type="GO" id="GO:0022857">
    <property type="term" value="F:transmembrane transporter activity"/>
    <property type="evidence" value="ECO:0007669"/>
    <property type="project" value="InterPro"/>
</dbReference>
<feature type="transmembrane region" description="Helical" evidence="6">
    <location>
        <begin position="378"/>
        <end position="401"/>
    </location>
</feature>
<keyword evidence="4 6" id="KW-1133">Transmembrane helix</keyword>
<reference evidence="8 9" key="1">
    <citation type="submission" date="2016-07" db="EMBL/GenBank/DDBJ databases">
        <title>Pervasive Adenine N6-methylation of Active Genes in Fungi.</title>
        <authorList>
            <consortium name="DOE Joint Genome Institute"/>
            <person name="Mondo S.J."/>
            <person name="Dannebaum R.O."/>
            <person name="Kuo R.C."/>
            <person name="Labutti K."/>
            <person name="Haridas S."/>
            <person name="Kuo A."/>
            <person name="Salamov A."/>
            <person name="Ahrendt S.R."/>
            <person name="Lipzen A."/>
            <person name="Sullivan W."/>
            <person name="Andreopoulos W.B."/>
            <person name="Clum A."/>
            <person name="Lindquist E."/>
            <person name="Daum C."/>
            <person name="Ramamoorthy G.K."/>
            <person name="Gryganskyi A."/>
            <person name="Culley D."/>
            <person name="Magnuson J.K."/>
            <person name="James T.Y."/>
            <person name="O'Malley M.A."/>
            <person name="Stajich J.E."/>
            <person name="Spatafora J.W."/>
            <person name="Visel A."/>
            <person name="Grigoriev I.V."/>
        </authorList>
    </citation>
    <scope>NUCLEOTIDE SEQUENCE [LARGE SCALE GENOMIC DNA]</scope>
    <source>
        <strain evidence="8 9">JEL800</strain>
    </source>
</reference>
<dbReference type="SUPFAM" id="SSF103473">
    <property type="entry name" value="MFS general substrate transporter"/>
    <property type="match status" value="2"/>
</dbReference>
<feature type="transmembrane region" description="Helical" evidence="6">
    <location>
        <begin position="421"/>
        <end position="440"/>
    </location>
</feature>
<dbReference type="GO" id="GO:0016020">
    <property type="term" value="C:membrane"/>
    <property type="evidence" value="ECO:0007669"/>
    <property type="project" value="UniProtKB-SubCell"/>
</dbReference>
<feature type="transmembrane region" description="Helical" evidence="6">
    <location>
        <begin position="215"/>
        <end position="232"/>
    </location>
</feature>
<evidence type="ECO:0000256" key="5">
    <source>
        <dbReference type="ARBA" id="ARBA00023136"/>
    </source>
</evidence>
<dbReference type="AlphaFoldDB" id="A0A1Y2CQX8"/>
<feature type="transmembrane region" description="Helical" evidence="6">
    <location>
        <begin position="341"/>
        <end position="366"/>
    </location>
</feature>
<feature type="transmembrane region" description="Helical" evidence="6">
    <location>
        <begin position="77"/>
        <end position="97"/>
    </location>
</feature>
<name>A0A1Y2CQX8_9FUNG</name>
<dbReference type="InterPro" id="IPR020846">
    <property type="entry name" value="MFS_dom"/>
</dbReference>
<proteinExistence type="predicted"/>
<keyword evidence="2" id="KW-0813">Transport</keyword>
<dbReference type="Proteomes" id="UP000193642">
    <property type="component" value="Unassembled WGS sequence"/>
</dbReference>
<evidence type="ECO:0000259" key="7">
    <source>
        <dbReference type="PROSITE" id="PS50850"/>
    </source>
</evidence>
<dbReference type="PROSITE" id="PS50850">
    <property type="entry name" value="MFS"/>
    <property type="match status" value="1"/>
</dbReference>
<feature type="transmembrane region" description="Helical" evidence="6">
    <location>
        <begin position="252"/>
        <end position="275"/>
    </location>
</feature>
<sequence>MPSEKQPNRRLCHLVLCSAQFLDVFLGLTIILPIISESLNPSPSEAQWILSAYNLTFGGLLLLFGRLTDLFGKKKGVVFGMGWLTITSIYCGFAPSVKHLIIGRALQGIGAAANIPSAVGAITDLFSDPAERNIALSQFGAASPLGFISGLFISGTIGQAAGWRAVFFYKAYEGNLWDQAAKIDYFGALVSTASLIMFIYAISAGSIDGWASAEILSTLILSIIGMVVFVWWEQKAPVPLIPKTFFNPQTTLIIIMTFLVFFAFNGFAIFANLSLLNVYKYSTVMTAVHLIPMMVVGFLTASATGYLATRYPNPLPFLIFGHCSMIVAAILFSFVRASITYWALAFPALCTIVLGFDVVFNFFNILLITSVSEEHRSFAGGMLNTVVQLGSGIGIAVEFTVADTITGLSKNVEDISDGYRATFWMDIGVFFVSLMLGVAFRKFWSLTAPPVSQVSENVELGDKTSSELLVSS</sequence>
<dbReference type="PANTHER" id="PTHR42718:SF9">
    <property type="entry name" value="MAJOR FACILITATOR SUPERFAMILY MULTIDRUG TRANSPORTER MFSC"/>
    <property type="match status" value="1"/>
</dbReference>
<evidence type="ECO:0000256" key="4">
    <source>
        <dbReference type="ARBA" id="ARBA00022989"/>
    </source>
</evidence>
<dbReference type="InterPro" id="IPR036259">
    <property type="entry name" value="MFS_trans_sf"/>
</dbReference>
<feature type="domain" description="Major facilitator superfamily (MFS) profile" evidence="7">
    <location>
        <begin position="1"/>
        <end position="445"/>
    </location>
</feature>
<keyword evidence="9" id="KW-1185">Reference proteome</keyword>
<gene>
    <name evidence="8" type="ORF">BCR33DRAFT_781707</name>
</gene>
<dbReference type="InterPro" id="IPR011701">
    <property type="entry name" value="MFS"/>
</dbReference>
<feature type="transmembrane region" description="Helical" evidence="6">
    <location>
        <begin position="47"/>
        <end position="65"/>
    </location>
</feature>
<organism evidence="8 9">
    <name type="scientific">Rhizoclosmatium globosum</name>
    <dbReference type="NCBI Taxonomy" id="329046"/>
    <lineage>
        <taxon>Eukaryota</taxon>
        <taxon>Fungi</taxon>
        <taxon>Fungi incertae sedis</taxon>
        <taxon>Chytridiomycota</taxon>
        <taxon>Chytridiomycota incertae sedis</taxon>
        <taxon>Chytridiomycetes</taxon>
        <taxon>Chytridiales</taxon>
        <taxon>Chytriomycetaceae</taxon>
        <taxon>Rhizoclosmatium</taxon>
    </lineage>
</organism>
<keyword evidence="3 6" id="KW-0812">Transmembrane</keyword>
<dbReference type="STRING" id="329046.A0A1Y2CQX8"/>
<dbReference type="Gene3D" id="1.20.1720.10">
    <property type="entry name" value="Multidrug resistance protein D"/>
    <property type="match status" value="1"/>
</dbReference>
<feature type="transmembrane region" description="Helical" evidence="6">
    <location>
        <begin position="147"/>
        <end position="171"/>
    </location>
</feature>
<accession>A0A1Y2CQX8</accession>
<evidence type="ECO:0000256" key="1">
    <source>
        <dbReference type="ARBA" id="ARBA00004141"/>
    </source>
</evidence>
<protein>
    <submittedName>
        <fullName evidence="8">Major facilitator superfamily MFS-1</fullName>
    </submittedName>
</protein>
<dbReference type="Gene3D" id="1.20.1250.20">
    <property type="entry name" value="MFS general substrate transporter like domains"/>
    <property type="match status" value="1"/>
</dbReference>
<comment type="subcellular location">
    <subcellularLocation>
        <location evidence="1">Membrane</location>
        <topology evidence="1">Multi-pass membrane protein</topology>
    </subcellularLocation>
</comment>
<feature type="transmembrane region" description="Helical" evidence="6">
    <location>
        <begin position="315"/>
        <end position="335"/>
    </location>
</feature>
<keyword evidence="5 6" id="KW-0472">Membrane</keyword>
<evidence type="ECO:0000256" key="2">
    <source>
        <dbReference type="ARBA" id="ARBA00022448"/>
    </source>
</evidence>